<dbReference type="GO" id="GO:0044341">
    <property type="term" value="P:sodium-dependent phosphate transport"/>
    <property type="evidence" value="ECO:0007669"/>
    <property type="project" value="InterPro"/>
</dbReference>
<evidence type="ECO:0000313" key="8">
    <source>
        <dbReference type="EMBL" id="PQQ65890.1"/>
    </source>
</evidence>
<dbReference type="InterPro" id="IPR003841">
    <property type="entry name" value="Na/Pi_transpt"/>
</dbReference>
<feature type="transmembrane region" description="Helical" evidence="6">
    <location>
        <begin position="289"/>
        <end position="307"/>
    </location>
</feature>
<proteinExistence type="predicted"/>
<dbReference type="AlphaFoldDB" id="A0A2K9E906"/>
<reference evidence="8 10" key="2">
    <citation type="journal article" date="2018" name="Syst. Appl. Microbiol.">
        <title>Characterization and high-quality draft genome sequence of Herbivorax saccincola A7, an anaerobic, alkaliphilic, thermophilic, cellulolytic, and xylanolytic bacterium.</title>
        <authorList>
            <person name="Aikawa S."/>
            <person name="Baramee S."/>
            <person name="Sermsathanaswadi J."/>
            <person name="Thianheng P."/>
            <person name="Tachaapaikoon C."/>
            <person name="Shikata A."/>
            <person name="Waeonukul R."/>
            <person name="Pason P."/>
            <person name="Ratanakhanokchai K."/>
            <person name="Kosugi A."/>
        </authorList>
    </citation>
    <scope>NUCLEOTIDE SEQUENCE [LARGE SCALE GENOMIC DNA]</scope>
    <source>
        <strain evidence="8 10">A7</strain>
    </source>
</reference>
<dbReference type="KEGG" id="hsc:HVS_15945"/>
<dbReference type="PANTHER" id="PTHR10010">
    <property type="entry name" value="SOLUTE CARRIER FAMILY 34 SODIUM PHOSPHATE , MEMBER 2-RELATED"/>
    <property type="match status" value="1"/>
</dbReference>
<evidence type="ECO:0000256" key="4">
    <source>
        <dbReference type="ARBA" id="ARBA00022989"/>
    </source>
</evidence>
<reference evidence="7 9" key="1">
    <citation type="submission" date="2017-12" db="EMBL/GenBank/DDBJ databases">
        <title>Complete genome sequence of Herbivorax saccincola GGR1, a novel Cellulosome-producing hydrolytic bacterium in a thermophilic biogas plant, established by Illumina and Nanopore MinION sequencing.</title>
        <authorList>
            <person name="Pechtl A."/>
            <person name="Ruckert C."/>
            <person name="Koeck D.E."/>
            <person name="Maus I."/>
            <person name="Winkler A."/>
            <person name="Kalinowski J."/>
            <person name="Puhler A."/>
            <person name="Schwarz W.W."/>
            <person name="Zverlov V.V."/>
            <person name="Schluter A."/>
            <person name="Liebl W."/>
        </authorList>
    </citation>
    <scope>NUCLEOTIDE SEQUENCE [LARGE SCALE GENOMIC DNA]</scope>
    <source>
        <strain evidence="7">GGR1</strain>
        <strain evidence="9">SR1</strain>
    </source>
</reference>
<feature type="transmembrane region" description="Helical" evidence="6">
    <location>
        <begin position="6"/>
        <end position="24"/>
    </location>
</feature>
<dbReference type="EMBL" id="CP025197">
    <property type="protein sequence ID" value="AUG59028.1"/>
    <property type="molecule type" value="Genomic_DNA"/>
</dbReference>
<feature type="transmembrane region" description="Helical" evidence="6">
    <location>
        <begin position="84"/>
        <end position="105"/>
    </location>
</feature>
<dbReference type="Proteomes" id="UP000239720">
    <property type="component" value="Unassembled WGS sequence"/>
</dbReference>
<dbReference type="NCBIfam" id="NF037997">
    <property type="entry name" value="Na_Pi_symport"/>
    <property type="match status" value="1"/>
</dbReference>
<dbReference type="Proteomes" id="UP000233534">
    <property type="component" value="Chromosome"/>
</dbReference>
<evidence type="ECO:0000313" key="9">
    <source>
        <dbReference type="Proteomes" id="UP000233534"/>
    </source>
</evidence>
<dbReference type="RefSeq" id="WP_101303821.1">
    <property type="nucleotide sequence ID" value="NZ_CP025197.1"/>
</dbReference>
<dbReference type="Pfam" id="PF02690">
    <property type="entry name" value="Na_Pi_cotrans"/>
    <property type="match status" value="2"/>
</dbReference>
<evidence type="ECO:0000256" key="6">
    <source>
        <dbReference type="SAM" id="Phobius"/>
    </source>
</evidence>
<evidence type="ECO:0000256" key="1">
    <source>
        <dbReference type="ARBA" id="ARBA00004651"/>
    </source>
</evidence>
<feature type="transmembrane region" description="Helical" evidence="6">
    <location>
        <begin position="177"/>
        <end position="203"/>
    </location>
</feature>
<gene>
    <name evidence="8" type="ORF">B9R14_03315</name>
    <name evidence="7" type="ORF">HVS_15945</name>
</gene>
<dbReference type="PANTHER" id="PTHR10010:SF46">
    <property type="entry name" value="SODIUM-DEPENDENT PHOSPHATE TRANSPORT PROTEIN 2B"/>
    <property type="match status" value="1"/>
</dbReference>
<dbReference type="InterPro" id="IPR004633">
    <property type="entry name" value="NaPi_cotrn-rel/YqeW-like"/>
</dbReference>
<sequence length="318" mass="34280">MKLKILLIVLNFVVGTGLIMYGVNLMSSGLEKANVKFIKKLLSKFTGRVFTAFLTGTFLTALVQSSTAVTVITVGLVNSGLIKLPQAVGIIYGANIGTTITAQLMSIKVDKAAYFIVLLGILIRCMSGKKSIKSLGSGVIGLGLMFSGFNILNLSVSCMKDSAFLHGIFQKYGQNCLLGIFAGVISTMLVHSSSATVAVTIALFNSGLISLDAALGLMFGDNIGTCITAQMASFKMSVHGKRAAWAHTMYNIIGVLIALVFFMPFVKIVQGITYYVGQDKNKLIANAHTIFNIFSAVLFLPFTKYYVKFIEWMVPDKN</sequence>
<evidence type="ECO:0000256" key="2">
    <source>
        <dbReference type="ARBA" id="ARBA00022475"/>
    </source>
</evidence>
<feature type="transmembrane region" description="Helical" evidence="6">
    <location>
        <begin position="250"/>
        <end position="269"/>
    </location>
</feature>
<dbReference type="GO" id="GO:0005436">
    <property type="term" value="F:sodium:phosphate symporter activity"/>
    <property type="evidence" value="ECO:0007669"/>
    <property type="project" value="InterPro"/>
</dbReference>
<keyword evidence="4 6" id="KW-1133">Transmembrane helix</keyword>
<keyword evidence="5 6" id="KW-0472">Membrane</keyword>
<evidence type="ECO:0000256" key="5">
    <source>
        <dbReference type="ARBA" id="ARBA00023136"/>
    </source>
</evidence>
<evidence type="ECO:0000313" key="10">
    <source>
        <dbReference type="Proteomes" id="UP000239720"/>
    </source>
</evidence>
<name>A0A2K9E906_9FIRM</name>
<dbReference type="GO" id="GO:0005886">
    <property type="term" value="C:plasma membrane"/>
    <property type="evidence" value="ECO:0007669"/>
    <property type="project" value="UniProtKB-SubCell"/>
</dbReference>
<evidence type="ECO:0000313" key="7">
    <source>
        <dbReference type="EMBL" id="AUG59028.1"/>
    </source>
</evidence>
<feature type="transmembrane region" description="Helical" evidence="6">
    <location>
        <begin position="209"/>
        <end position="229"/>
    </location>
</feature>
<organism evidence="7 9">
    <name type="scientific">Acetivibrio saccincola</name>
    <dbReference type="NCBI Taxonomy" id="1677857"/>
    <lineage>
        <taxon>Bacteria</taxon>
        <taxon>Bacillati</taxon>
        <taxon>Bacillota</taxon>
        <taxon>Clostridia</taxon>
        <taxon>Eubacteriales</taxon>
        <taxon>Oscillospiraceae</taxon>
        <taxon>Acetivibrio</taxon>
    </lineage>
</organism>
<protein>
    <submittedName>
        <fullName evidence="7">Na+/Pi-cotransporter</fullName>
    </submittedName>
    <submittedName>
        <fullName evidence="8">Na/Pi cotransporter</fullName>
    </submittedName>
</protein>
<accession>A0A2K9E906</accession>
<dbReference type="OrthoDB" id="9763003at2"/>
<evidence type="ECO:0000256" key="3">
    <source>
        <dbReference type="ARBA" id="ARBA00022692"/>
    </source>
</evidence>
<feature type="transmembrane region" description="Helical" evidence="6">
    <location>
        <begin position="135"/>
        <end position="156"/>
    </location>
</feature>
<keyword evidence="3 6" id="KW-0812">Transmembrane</keyword>
<comment type="subcellular location">
    <subcellularLocation>
        <location evidence="1">Cell membrane</location>
        <topology evidence="1">Multi-pass membrane protein</topology>
    </subcellularLocation>
</comment>
<keyword evidence="9" id="KW-1185">Reference proteome</keyword>
<dbReference type="NCBIfam" id="TIGR00704">
    <property type="entry name" value="NaPi_cotrn_rel"/>
    <property type="match status" value="1"/>
</dbReference>
<dbReference type="EMBL" id="NEMB01000003">
    <property type="protein sequence ID" value="PQQ65890.1"/>
    <property type="molecule type" value="Genomic_DNA"/>
</dbReference>
<keyword evidence="2" id="KW-1003">Cell membrane</keyword>